<feature type="domain" description="HTH tetR-type" evidence="5">
    <location>
        <begin position="5"/>
        <end position="65"/>
    </location>
</feature>
<evidence type="ECO:0000256" key="4">
    <source>
        <dbReference type="PROSITE-ProRule" id="PRU00335"/>
    </source>
</evidence>
<evidence type="ECO:0000256" key="2">
    <source>
        <dbReference type="ARBA" id="ARBA00023125"/>
    </source>
</evidence>
<dbReference type="GO" id="GO:0003677">
    <property type="term" value="F:DNA binding"/>
    <property type="evidence" value="ECO:0007669"/>
    <property type="project" value="UniProtKB-UniRule"/>
</dbReference>
<comment type="caution">
    <text evidence="6">The sequence shown here is derived from an EMBL/GenBank/DDBJ whole genome shotgun (WGS) entry which is preliminary data.</text>
</comment>
<dbReference type="PANTHER" id="PTHR47506:SF3">
    <property type="entry name" value="HTH-TYPE TRANSCRIPTIONAL REGULATOR LMRA"/>
    <property type="match status" value="1"/>
</dbReference>
<gene>
    <name evidence="6" type="primary">yxaF</name>
    <name evidence="6" type="ORF">MOMUL_22240</name>
</gene>
<organism evidence="6 7">
    <name type="scientific">Moorella mulderi DSM 14980</name>
    <dbReference type="NCBI Taxonomy" id="1122241"/>
    <lineage>
        <taxon>Bacteria</taxon>
        <taxon>Bacillati</taxon>
        <taxon>Bacillota</taxon>
        <taxon>Clostridia</taxon>
        <taxon>Neomoorellales</taxon>
        <taxon>Neomoorellaceae</taxon>
        <taxon>Neomoorella</taxon>
    </lineage>
</organism>
<dbReference type="Pfam" id="PF21993">
    <property type="entry name" value="TetR_C_13_2"/>
    <property type="match status" value="1"/>
</dbReference>
<dbReference type="Pfam" id="PF00440">
    <property type="entry name" value="TetR_N"/>
    <property type="match status" value="1"/>
</dbReference>
<evidence type="ECO:0000256" key="1">
    <source>
        <dbReference type="ARBA" id="ARBA00023015"/>
    </source>
</evidence>
<reference evidence="6 7" key="1">
    <citation type="submission" date="2016-02" db="EMBL/GenBank/DDBJ databases">
        <title>Genome sequence of Moorella mulderi DSM 14980.</title>
        <authorList>
            <person name="Poehlein A."/>
            <person name="Daniel R."/>
        </authorList>
    </citation>
    <scope>NUCLEOTIDE SEQUENCE [LARGE SCALE GENOMIC DNA]</scope>
    <source>
        <strain evidence="6 7">DSM 14980</strain>
    </source>
</reference>
<dbReference type="SUPFAM" id="SSF48498">
    <property type="entry name" value="Tetracyclin repressor-like, C-terminal domain"/>
    <property type="match status" value="1"/>
</dbReference>
<evidence type="ECO:0000259" key="5">
    <source>
        <dbReference type="PROSITE" id="PS50977"/>
    </source>
</evidence>
<feature type="DNA-binding region" description="H-T-H motif" evidence="4">
    <location>
        <begin position="28"/>
        <end position="47"/>
    </location>
</feature>
<keyword evidence="7" id="KW-1185">Reference proteome</keyword>
<proteinExistence type="predicted"/>
<dbReference type="InterPro" id="IPR054156">
    <property type="entry name" value="YxaF_TetR_C"/>
</dbReference>
<dbReference type="InterPro" id="IPR001647">
    <property type="entry name" value="HTH_TetR"/>
</dbReference>
<dbReference type="InterPro" id="IPR036271">
    <property type="entry name" value="Tet_transcr_reg_TetR-rel_C_sf"/>
</dbReference>
<dbReference type="RefSeq" id="WP_062284882.1">
    <property type="nucleotide sequence ID" value="NZ_LTBC01000010.1"/>
</dbReference>
<name>A0A151AV07_9FIRM</name>
<dbReference type="PATRIC" id="fig|1122241.3.peg.2368"/>
<sequence length="190" mass="21398">MKKELDTYTKLLNSALELFRKKGYSATGINEIVAQSGAPKGCLYHYFPGGKEEIAIKVVKAYEKAESNKIKRILSSSPDPVKAFELIFEEFIEKISRGGEFENLSITLLSLESINISESLRKACASAFESLETLFTERLVESGFKEEIAKERARILLCLFNGALTLSLSQKNISHLLLAKKEIRSILFYY</sequence>
<dbReference type="InterPro" id="IPR009057">
    <property type="entry name" value="Homeodomain-like_sf"/>
</dbReference>
<dbReference type="Gene3D" id="1.10.357.10">
    <property type="entry name" value="Tetracycline Repressor, domain 2"/>
    <property type="match status" value="1"/>
</dbReference>
<keyword evidence="1" id="KW-0805">Transcription regulation</keyword>
<dbReference type="EMBL" id="LTBC01000010">
    <property type="protein sequence ID" value="KYH31485.1"/>
    <property type="molecule type" value="Genomic_DNA"/>
</dbReference>
<evidence type="ECO:0000256" key="3">
    <source>
        <dbReference type="ARBA" id="ARBA00023163"/>
    </source>
</evidence>
<keyword evidence="3" id="KW-0804">Transcription</keyword>
<dbReference type="PANTHER" id="PTHR47506">
    <property type="entry name" value="TRANSCRIPTIONAL REGULATORY PROTEIN"/>
    <property type="match status" value="1"/>
</dbReference>
<dbReference type="AlphaFoldDB" id="A0A151AV07"/>
<protein>
    <submittedName>
        <fullName evidence="6">Putative HTH-type transcriptional regulator YxaF</fullName>
    </submittedName>
</protein>
<dbReference type="PROSITE" id="PS50977">
    <property type="entry name" value="HTH_TETR_2"/>
    <property type="match status" value="1"/>
</dbReference>
<evidence type="ECO:0000313" key="6">
    <source>
        <dbReference type="EMBL" id="KYH31485.1"/>
    </source>
</evidence>
<evidence type="ECO:0000313" key="7">
    <source>
        <dbReference type="Proteomes" id="UP000075670"/>
    </source>
</evidence>
<dbReference type="PRINTS" id="PR00455">
    <property type="entry name" value="HTHTETR"/>
</dbReference>
<accession>A0A151AV07</accession>
<dbReference type="Proteomes" id="UP000075670">
    <property type="component" value="Unassembled WGS sequence"/>
</dbReference>
<dbReference type="SUPFAM" id="SSF46689">
    <property type="entry name" value="Homeodomain-like"/>
    <property type="match status" value="1"/>
</dbReference>
<keyword evidence="2 4" id="KW-0238">DNA-binding</keyword>
<dbReference type="OrthoDB" id="9812484at2"/>